<reference evidence="1 2" key="1">
    <citation type="submission" date="2008-02" db="EMBL/GenBank/DDBJ databases">
        <title>Complete sequence of Shewanella woodyi ATCC 51908.</title>
        <authorList>
            <consortium name="US DOE Joint Genome Institute"/>
            <person name="Copeland A."/>
            <person name="Lucas S."/>
            <person name="Lapidus A."/>
            <person name="Glavina del Rio T."/>
            <person name="Dalin E."/>
            <person name="Tice H."/>
            <person name="Bruce D."/>
            <person name="Goodwin L."/>
            <person name="Pitluck S."/>
            <person name="Sims D."/>
            <person name="Brettin T."/>
            <person name="Detter J.C."/>
            <person name="Han C."/>
            <person name="Kuske C.R."/>
            <person name="Schmutz J."/>
            <person name="Larimer F."/>
            <person name="Land M."/>
            <person name="Hauser L."/>
            <person name="Kyrpides N."/>
            <person name="Lykidis A."/>
            <person name="Zhao J.-S."/>
            <person name="Richardson P."/>
        </authorList>
    </citation>
    <scope>NUCLEOTIDE SEQUENCE [LARGE SCALE GENOMIC DNA]</scope>
    <source>
        <strain evidence="2">ATCC 51908 / MS32</strain>
    </source>
</reference>
<dbReference type="STRING" id="392500.Swoo_3588"/>
<dbReference type="HOGENOM" id="CLU_2332103_0_0_6"/>
<evidence type="ECO:0000313" key="1">
    <source>
        <dbReference type="EMBL" id="ACA87852.1"/>
    </source>
</evidence>
<accession>B1KD17</accession>
<proteinExistence type="predicted"/>
<organism evidence="1 2">
    <name type="scientific">Shewanella woodyi (strain ATCC 51908 / MS32)</name>
    <dbReference type="NCBI Taxonomy" id="392500"/>
    <lineage>
        <taxon>Bacteria</taxon>
        <taxon>Pseudomonadati</taxon>
        <taxon>Pseudomonadota</taxon>
        <taxon>Gammaproteobacteria</taxon>
        <taxon>Alteromonadales</taxon>
        <taxon>Shewanellaceae</taxon>
        <taxon>Shewanella</taxon>
    </lineage>
</organism>
<keyword evidence="2" id="KW-1185">Reference proteome</keyword>
<name>B1KD17_SHEWM</name>
<gene>
    <name evidence="1" type="ordered locus">Swoo_3588</name>
</gene>
<dbReference type="RefSeq" id="WP_012326185.1">
    <property type="nucleotide sequence ID" value="NC_010506.1"/>
</dbReference>
<dbReference type="AlphaFoldDB" id="B1KD17"/>
<dbReference type="EMBL" id="CP000961">
    <property type="protein sequence ID" value="ACA87852.1"/>
    <property type="molecule type" value="Genomic_DNA"/>
</dbReference>
<dbReference type="KEGG" id="swd:Swoo_3588"/>
<dbReference type="Proteomes" id="UP000002168">
    <property type="component" value="Chromosome"/>
</dbReference>
<evidence type="ECO:0000313" key="2">
    <source>
        <dbReference type="Proteomes" id="UP000002168"/>
    </source>
</evidence>
<protein>
    <submittedName>
        <fullName evidence="1">Uncharacterized protein</fullName>
    </submittedName>
</protein>
<sequence length="98" mass="11139">MSKVFVYGFQGKYIGSSEYDYRTPEIGKEVKCILLIRQESNELDFAIAQSECKKYGFEDVVNLSGNELKVESLNTENGKKFQGHYHEALEQGSSLAIY</sequence>